<dbReference type="CDD" id="cd20531">
    <property type="entry name" value="CYCLIN_CCNK_rpt2"/>
    <property type="match status" value="1"/>
</dbReference>
<feature type="region of interest" description="Disordered" evidence="3">
    <location>
        <begin position="247"/>
        <end position="292"/>
    </location>
</feature>
<dbReference type="InterPro" id="IPR013763">
    <property type="entry name" value="Cyclin-like_dom"/>
</dbReference>
<organism evidence="6 7">
    <name type="scientific">Dimorphilus gyrociliatus</name>
    <dbReference type="NCBI Taxonomy" id="2664684"/>
    <lineage>
        <taxon>Eukaryota</taxon>
        <taxon>Metazoa</taxon>
        <taxon>Spiralia</taxon>
        <taxon>Lophotrochozoa</taxon>
        <taxon>Annelida</taxon>
        <taxon>Polychaeta</taxon>
        <taxon>Polychaeta incertae sedis</taxon>
        <taxon>Dinophilidae</taxon>
        <taxon>Dimorphilus</taxon>
    </lineage>
</organism>
<dbReference type="SMART" id="SM01332">
    <property type="entry name" value="Cyclin_C"/>
    <property type="match status" value="1"/>
</dbReference>
<dbReference type="SMART" id="SM00385">
    <property type="entry name" value="CYCLIN"/>
    <property type="match status" value="2"/>
</dbReference>
<feature type="domain" description="Cyclin-like" evidence="4">
    <location>
        <begin position="36"/>
        <end position="131"/>
    </location>
</feature>
<dbReference type="Gene3D" id="1.10.472.10">
    <property type="entry name" value="Cyclin-like"/>
    <property type="match status" value="2"/>
</dbReference>
<dbReference type="SUPFAM" id="SSF47954">
    <property type="entry name" value="Cyclin-like"/>
    <property type="match status" value="2"/>
</dbReference>
<feature type="compositionally biased region" description="Pro residues" evidence="3">
    <location>
        <begin position="252"/>
        <end position="262"/>
    </location>
</feature>
<evidence type="ECO:0000259" key="4">
    <source>
        <dbReference type="SMART" id="SM00385"/>
    </source>
</evidence>
<keyword evidence="7" id="KW-1185">Reference proteome</keyword>
<dbReference type="Pfam" id="PF21797">
    <property type="entry name" value="CycT2-like_C"/>
    <property type="match status" value="1"/>
</dbReference>
<evidence type="ECO:0000256" key="2">
    <source>
        <dbReference type="RuleBase" id="RU000383"/>
    </source>
</evidence>
<proteinExistence type="inferred from homology"/>
<feature type="domain" description="Cyclin-like" evidence="4">
    <location>
        <begin position="144"/>
        <end position="244"/>
    </location>
</feature>
<feature type="domain" description="Cyclin C-terminal" evidence="5">
    <location>
        <begin position="140"/>
        <end position="280"/>
    </location>
</feature>
<name>A0A7I8W230_9ANNE</name>
<evidence type="ECO:0000313" key="7">
    <source>
        <dbReference type="Proteomes" id="UP000549394"/>
    </source>
</evidence>
<evidence type="ECO:0000313" key="6">
    <source>
        <dbReference type="EMBL" id="CAD5121936.1"/>
    </source>
</evidence>
<feature type="compositionally biased region" description="Polar residues" evidence="3">
    <location>
        <begin position="282"/>
        <end position="292"/>
    </location>
</feature>
<dbReference type="InterPro" id="IPR004367">
    <property type="entry name" value="Cyclin_C-dom"/>
</dbReference>
<sequence>MPCWYYDRKDVRQNTPSRLNGIDSETETRYRREGARFILDTGNALGLPYDTCATATVYFHRFYMLRSFRQFDRHVMGATCILLAGKVEETPKKCKDVIHKAKKVLASTQYECLLGEDSREELMTLEQILLQTLKFDLSVKHPYSFLIKFAKLLKADKAKIEKMVQMCWTFINDSLCTTLSVQWEPEVIAVSLMYLACRLSKFTITDWAEKSSSGPKSKWWSALVPDMTMPLMEEICHQVLDLYMAKNKAEAPSPPPPPPPRNEQPQGTPIPSLVASRPHSVGPSSVTYPAPY</sequence>
<dbReference type="OrthoDB" id="25002at2759"/>
<dbReference type="InterPro" id="IPR006671">
    <property type="entry name" value="Cyclin_N"/>
</dbReference>
<dbReference type="GO" id="GO:0016538">
    <property type="term" value="F:cyclin-dependent protein serine/threonine kinase regulator activity"/>
    <property type="evidence" value="ECO:0007669"/>
    <property type="project" value="InterPro"/>
</dbReference>
<evidence type="ECO:0000256" key="3">
    <source>
        <dbReference type="SAM" id="MobiDB-lite"/>
    </source>
</evidence>
<reference evidence="6 7" key="1">
    <citation type="submission" date="2020-08" db="EMBL/GenBank/DDBJ databases">
        <authorList>
            <person name="Hejnol A."/>
        </authorList>
    </citation>
    <scope>NUCLEOTIDE SEQUENCE [LARGE SCALE GENOMIC DNA]</scope>
</reference>
<dbReference type="AlphaFoldDB" id="A0A7I8W230"/>
<dbReference type="GO" id="GO:0006357">
    <property type="term" value="P:regulation of transcription by RNA polymerase II"/>
    <property type="evidence" value="ECO:0007669"/>
    <property type="project" value="InterPro"/>
</dbReference>
<gene>
    <name evidence="6" type="ORF">DGYR_LOCUS9816</name>
</gene>
<dbReference type="Pfam" id="PF00134">
    <property type="entry name" value="Cyclin_N"/>
    <property type="match status" value="1"/>
</dbReference>
<comment type="similarity">
    <text evidence="2">Belongs to the cyclin family.</text>
</comment>
<evidence type="ECO:0000256" key="1">
    <source>
        <dbReference type="ARBA" id="ARBA00023127"/>
    </source>
</evidence>
<comment type="caution">
    <text evidence="6">The sequence shown here is derived from an EMBL/GenBank/DDBJ whole genome shotgun (WGS) entry which is preliminary data.</text>
</comment>
<dbReference type="CDD" id="cd20530">
    <property type="entry name" value="CYCLIN_CCNK_rpt1"/>
    <property type="match status" value="1"/>
</dbReference>
<dbReference type="InterPro" id="IPR043198">
    <property type="entry name" value="Cyclin/Ssn8"/>
</dbReference>
<protein>
    <submittedName>
        <fullName evidence="6">Uncharacterized protein</fullName>
    </submittedName>
</protein>
<evidence type="ECO:0000259" key="5">
    <source>
        <dbReference type="SMART" id="SM01332"/>
    </source>
</evidence>
<dbReference type="EMBL" id="CAJFCJ010000015">
    <property type="protein sequence ID" value="CAD5121936.1"/>
    <property type="molecule type" value="Genomic_DNA"/>
</dbReference>
<keyword evidence="1 2" id="KW-0195">Cyclin</keyword>
<dbReference type="Proteomes" id="UP000549394">
    <property type="component" value="Unassembled WGS sequence"/>
</dbReference>
<dbReference type="PANTHER" id="PTHR10026">
    <property type="entry name" value="CYCLIN"/>
    <property type="match status" value="1"/>
</dbReference>
<dbReference type="PIRSF" id="PIRSF036580">
    <property type="entry name" value="Cyclin_L"/>
    <property type="match status" value="1"/>
</dbReference>
<dbReference type="InterPro" id="IPR036915">
    <property type="entry name" value="Cyclin-like_sf"/>
</dbReference>
<accession>A0A7I8W230</accession>